<dbReference type="EMBL" id="JASAOG010000073">
    <property type="protein sequence ID" value="KAK0054941.1"/>
    <property type="molecule type" value="Genomic_DNA"/>
</dbReference>
<evidence type="ECO:0000313" key="2">
    <source>
        <dbReference type="EMBL" id="KAK0054941.1"/>
    </source>
</evidence>
<organism evidence="2 3">
    <name type="scientific">Biomphalaria pfeifferi</name>
    <name type="common">Bloodfluke planorb</name>
    <name type="synonym">Freshwater snail</name>
    <dbReference type="NCBI Taxonomy" id="112525"/>
    <lineage>
        <taxon>Eukaryota</taxon>
        <taxon>Metazoa</taxon>
        <taxon>Spiralia</taxon>
        <taxon>Lophotrochozoa</taxon>
        <taxon>Mollusca</taxon>
        <taxon>Gastropoda</taxon>
        <taxon>Heterobranchia</taxon>
        <taxon>Euthyneura</taxon>
        <taxon>Panpulmonata</taxon>
        <taxon>Hygrophila</taxon>
        <taxon>Lymnaeoidea</taxon>
        <taxon>Planorbidae</taxon>
        <taxon>Biomphalaria</taxon>
    </lineage>
</organism>
<name>A0AAD8BHZ8_BIOPF</name>
<feature type="region of interest" description="Disordered" evidence="1">
    <location>
        <begin position="815"/>
        <end position="850"/>
    </location>
</feature>
<dbReference type="Gene3D" id="3.40.50.300">
    <property type="entry name" value="P-loop containing nucleotide triphosphate hydrolases"/>
    <property type="match status" value="1"/>
</dbReference>
<dbReference type="AlphaFoldDB" id="A0AAD8BHZ8"/>
<dbReference type="InterPro" id="IPR027417">
    <property type="entry name" value="P-loop_NTPase"/>
</dbReference>
<sequence length="919" mass="104927">METPYLTSIRQAEKDEIKAALRTGQIVQLHGPPMVGKSVLIEQVIDEMQINGRSNNVVHYTIDCKASKSFTEFLQRTFQSQESTSANNLASARGLTSTLVLDKILSVLKANPSRRHIFVFHKCEALRMSGNDHEYLKFIDCISRLSASENIKVNVVFTSNVKFPTTGRDIEDVHLRMLTDDLEVESLLRHYSQPTSAMVSHVRICQRILAFPAGIIQFSKTFLNPASTHSAQSLIPLITSDPEFLSSIFQRKLDEVTRMKWLDDRDLAFIARCRPVFLRTYTQEMLHEMLGPQVSTLERERYLRRLRERHVIVDTHDLNRLIFHPLVTYLCMTYCGSLRNRIRQNQSSLLTRSDGNMNITGRDLQYFSHWSEIRTLLHKAVSQPPDGSLDALCKVGVTAGKVIIVVFAENDAGNIRMKYSTSLEASKDLDLVLDWQLAECFLDSKLALKKKSQLHFYKWTAIQEVYEMLQRQDYNEQTIDEVDKENKSLQHFTETEDNYNNTASEYHVTDSMKEYYCPQICTESPVDDLYSLFDTLHDIQTDDSHQCMSQRIETNQVDDTDLRKALKWYKKSLELRRHTGDITPYIISVPLDNLSSLLFQLSQGGCLTDDHLHKALEILAETNWHFCDQVLTPDPITRKHKYFQAFECLLQALSSLTERNQFDDYTSTFLLDLAHLRFVIEDVSQTGVGAPNLNKSAEDFLQDIVSIRESPPDGGFEFHSNYLSACVHGMVLHLGNSKPEFDKYNLYFKDYRTYVKNHKLIKTETKHSILSKYNKLSKYVKKQDFQSININKFHDCVAAVCYRCPMLRQHAETSRRPQALREDCDSRKTLPSISSERTLSSDGSETCLGASVSNSSEAEVKIEDMLMLGDELVINPSTRATSVIIALNSSTIESDSVSGISSISEGRETISVCNPSVND</sequence>
<evidence type="ECO:0000313" key="3">
    <source>
        <dbReference type="Proteomes" id="UP001233172"/>
    </source>
</evidence>
<feature type="compositionally biased region" description="Polar residues" evidence="1">
    <location>
        <begin position="829"/>
        <end position="844"/>
    </location>
</feature>
<dbReference type="Proteomes" id="UP001233172">
    <property type="component" value="Unassembled WGS sequence"/>
</dbReference>
<reference evidence="2" key="1">
    <citation type="journal article" date="2023" name="PLoS Negl. Trop. Dis.">
        <title>A genome sequence for Biomphalaria pfeifferi, the major vector snail for the human-infecting parasite Schistosoma mansoni.</title>
        <authorList>
            <person name="Bu L."/>
            <person name="Lu L."/>
            <person name="Laidemitt M.R."/>
            <person name="Zhang S.M."/>
            <person name="Mutuku M."/>
            <person name="Mkoji G."/>
            <person name="Steinauer M."/>
            <person name="Loker E.S."/>
        </authorList>
    </citation>
    <scope>NUCLEOTIDE SEQUENCE</scope>
    <source>
        <strain evidence="2">KasaAsao</strain>
    </source>
</reference>
<protein>
    <submittedName>
        <fullName evidence="2">Uncharacterized protein</fullName>
    </submittedName>
</protein>
<dbReference type="SUPFAM" id="SSF52540">
    <property type="entry name" value="P-loop containing nucleoside triphosphate hydrolases"/>
    <property type="match status" value="1"/>
</dbReference>
<feature type="compositionally biased region" description="Basic and acidic residues" evidence="1">
    <location>
        <begin position="815"/>
        <end position="828"/>
    </location>
</feature>
<evidence type="ECO:0000256" key="1">
    <source>
        <dbReference type="SAM" id="MobiDB-lite"/>
    </source>
</evidence>
<keyword evidence="3" id="KW-1185">Reference proteome</keyword>
<proteinExistence type="predicted"/>
<accession>A0AAD8BHZ8</accession>
<reference evidence="2" key="2">
    <citation type="submission" date="2023-04" db="EMBL/GenBank/DDBJ databases">
        <authorList>
            <person name="Bu L."/>
            <person name="Lu L."/>
            <person name="Laidemitt M.R."/>
            <person name="Zhang S.M."/>
            <person name="Mutuku M."/>
            <person name="Mkoji G."/>
            <person name="Steinauer M."/>
            <person name="Loker E.S."/>
        </authorList>
    </citation>
    <scope>NUCLEOTIDE SEQUENCE</scope>
    <source>
        <strain evidence="2">KasaAsao</strain>
        <tissue evidence="2">Whole Snail</tissue>
    </source>
</reference>
<gene>
    <name evidence="2" type="ORF">Bpfe_015517</name>
</gene>
<comment type="caution">
    <text evidence="2">The sequence shown here is derived from an EMBL/GenBank/DDBJ whole genome shotgun (WGS) entry which is preliminary data.</text>
</comment>